<dbReference type="EMBL" id="VSRR010000088">
    <property type="protein sequence ID" value="MPC09826.1"/>
    <property type="molecule type" value="Genomic_DNA"/>
</dbReference>
<feature type="region of interest" description="Disordered" evidence="1">
    <location>
        <begin position="161"/>
        <end position="182"/>
    </location>
</feature>
<sequence length="182" mass="20066">MNVKEERIAADLMHLPEEQAVGGEVEDTRHATQQRQHSEHVAQTQRSHQEATHQTPQASPCQTQKDAAVQTLQCGEGGGRGQVCSVGHSSGTHERHGEALQGLEGHAPPRHPDDIYCKAEHDGVGKAESFKDVPRGHEDRHPGREAHCHRDAHEVLLSAKVLQQPEQEGVQYAEASPYRRNS</sequence>
<dbReference type="Proteomes" id="UP000324222">
    <property type="component" value="Unassembled WGS sequence"/>
</dbReference>
<evidence type="ECO:0000256" key="1">
    <source>
        <dbReference type="SAM" id="MobiDB-lite"/>
    </source>
</evidence>
<feature type="compositionally biased region" description="Basic and acidic residues" evidence="1">
    <location>
        <begin position="26"/>
        <end position="40"/>
    </location>
</feature>
<feature type="region of interest" description="Disordered" evidence="1">
    <location>
        <begin position="1"/>
        <end position="108"/>
    </location>
</feature>
<feature type="compositionally biased region" description="Polar residues" evidence="1">
    <location>
        <begin position="41"/>
        <end position="73"/>
    </location>
</feature>
<evidence type="ECO:0000313" key="2">
    <source>
        <dbReference type="EMBL" id="MPC09826.1"/>
    </source>
</evidence>
<feature type="compositionally biased region" description="Basic and acidic residues" evidence="1">
    <location>
        <begin position="1"/>
        <end position="17"/>
    </location>
</feature>
<organism evidence="2 3">
    <name type="scientific">Portunus trituberculatus</name>
    <name type="common">Swimming crab</name>
    <name type="synonym">Neptunus trituberculatus</name>
    <dbReference type="NCBI Taxonomy" id="210409"/>
    <lineage>
        <taxon>Eukaryota</taxon>
        <taxon>Metazoa</taxon>
        <taxon>Ecdysozoa</taxon>
        <taxon>Arthropoda</taxon>
        <taxon>Crustacea</taxon>
        <taxon>Multicrustacea</taxon>
        <taxon>Malacostraca</taxon>
        <taxon>Eumalacostraca</taxon>
        <taxon>Eucarida</taxon>
        <taxon>Decapoda</taxon>
        <taxon>Pleocyemata</taxon>
        <taxon>Brachyura</taxon>
        <taxon>Eubrachyura</taxon>
        <taxon>Portunoidea</taxon>
        <taxon>Portunidae</taxon>
        <taxon>Portuninae</taxon>
        <taxon>Portunus</taxon>
    </lineage>
</organism>
<keyword evidence="3" id="KW-1185">Reference proteome</keyword>
<reference evidence="2 3" key="1">
    <citation type="submission" date="2019-05" db="EMBL/GenBank/DDBJ databases">
        <title>Another draft genome of Portunus trituberculatus and its Hox gene families provides insights of decapod evolution.</title>
        <authorList>
            <person name="Jeong J.-H."/>
            <person name="Song I."/>
            <person name="Kim S."/>
            <person name="Choi T."/>
            <person name="Kim D."/>
            <person name="Ryu S."/>
            <person name="Kim W."/>
        </authorList>
    </citation>
    <scope>NUCLEOTIDE SEQUENCE [LARGE SCALE GENOMIC DNA]</scope>
    <source>
        <tissue evidence="2">Muscle</tissue>
    </source>
</reference>
<comment type="caution">
    <text evidence="2">The sequence shown here is derived from an EMBL/GenBank/DDBJ whole genome shotgun (WGS) entry which is preliminary data.</text>
</comment>
<proteinExistence type="predicted"/>
<accession>A0A5B7CN93</accession>
<gene>
    <name evidence="2" type="ORF">E2C01_002444</name>
</gene>
<name>A0A5B7CN93_PORTR</name>
<protein>
    <submittedName>
        <fullName evidence="2">Uncharacterized protein</fullName>
    </submittedName>
</protein>
<dbReference type="AlphaFoldDB" id="A0A5B7CN93"/>
<evidence type="ECO:0000313" key="3">
    <source>
        <dbReference type="Proteomes" id="UP000324222"/>
    </source>
</evidence>